<reference evidence="1" key="1">
    <citation type="submission" date="2022-11" db="EMBL/GenBank/DDBJ databases">
        <authorList>
            <person name="Morgan W.R."/>
            <person name="Tartar A."/>
        </authorList>
    </citation>
    <scope>NUCLEOTIDE SEQUENCE</scope>
    <source>
        <strain evidence="1">ARSEF 373</strain>
    </source>
</reference>
<evidence type="ECO:0000313" key="1">
    <source>
        <dbReference type="EMBL" id="DAZ93363.1"/>
    </source>
</evidence>
<gene>
    <name evidence="1" type="ORF">N0F65_001548</name>
</gene>
<dbReference type="Proteomes" id="UP001146120">
    <property type="component" value="Unassembled WGS sequence"/>
</dbReference>
<organism evidence="1 2">
    <name type="scientific">Lagenidium giganteum</name>
    <dbReference type="NCBI Taxonomy" id="4803"/>
    <lineage>
        <taxon>Eukaryota</taxon>
        <taxon>Sar</taxon>
        <taxon>Stramenopiles</taxon>
        <taxon>Oomycota</taxon>
        <taxon>Peronosporomycetes</taxon>
        <taxon>Pythiales</taxon>
        <taxon>Pythiaceae</taxon>
    </lineage>
</organism>
<reference evidence="1" key="2">
    <citation type="journal article" date="2023" name="Microbiol Resour">
        <title>Decontamination and Annotation of the Draft Genome Sequence of the Oomycete Lagenidium giganteum ARSEF 373.</title>
        <authorList>
            <person name="Morgan W.R."/>
            <person name="Tartar A."/>
        </authorList>
    </citation>
    <scope>NUCLEOTIDE SEQUENCE</scope>
    <source>
        <strain evidence="1">ARSEF 373</strain>
    </source>
</reference>
<sequence>MYRNKRRQYRCQVCAAFAEKNTTTFETSFFCATCSQKKGGRVSLCNKARGRELTCNQIWHQTWKNGDAIPKQFQKKIRFRKRKLKDVQSDDDDGSDE</sequence>
<keyword evidence="2" id="KW-1185">Reference proteome</keyword>
<dbReference type="EMBL" id="DAKRPA010000322">
    <property type="protein sequence ID" value="DAZ93363.1"/>
    <property type="molecule type" value="Genomic_DNA"/>
</dbReference>
<evidence type="ECO:0000313" key="2">
    <source>
        <dbReference type="Proteomes" id="UP001146120"/>
    </source>
</evidence>
<proteinExistence type="predicted"/>
<protein>
    <recommendedName>
        <fullName evidence="3">PiggyBac transposable element-derived protein 4 C-terminal zinc-ribbon domain-containing protein</fullName>
    </recommendedName>
</protein>
<dbReference type="AlphaFoldDB" id="A0AAV2YHL6"/>
<accession>A0AAV2YHL6</accession>
<evidence type="ECO:0008006" key="3">
    <source>
        <dbReference type="Google" id="ProtNLM"/>
    </source>
</evidence>
<name>A0AAV2YHL6_9STRA</name>
<comment type="caution">
    <text evidence="1">The sequence shown here is derived from an EMBL/GenBank/DDBJ whole genome shotgun (WGS) entry which is preliminary data.</text>
</comment>